<organism evidence="5 6">
    <name type="scientific">Tuber borchii</name>
    <name type="common">White truffle</name>
    <dbReference type="NCBI Taxonomy" id="42251"/>
    <lineage>
        <taxon>Eukaryota</taxon>
        <taxon>Fungi</taxon>
        <taxon>Dikarya</taxon>
        <taxon>Ascomycota</taxon>
        <taxon>Pezizomycotina</taxon>
        <taxon>Pezizomycetes</taxon>
        <taxon>Pezizales</taxon>
        <taxon>Tuberaceae</taxon>
        <taxon>Tuber</taxon>
    </lineage>
</organism>
<dbReference type="InterPro" id="IPR050300">
    <property type="entry name" value="GDXG_lipolytic_enzyme"/>
</dbReference>
<comment type="caution">
    <text evidence="5">The sequence shown here is derived from an EMBL/GenBank/DDBJ whole genome shotgun (WGS) entry which is preliminary data.</text>
</comment>
<dbReference type="GO" id="GO:0016787">
    <property type="term" value="F:hydrolase activity"/>
    <property type="evidence" value="ECO:0007669"/>
    <property type="project" value="UniProtKB-KW"/>
</dbReference>
<evidence type="ECO:0000256" key="1">
    <source>
        <dbReference type="ARBA" id="ARBA00010515"/>
    </source>
</evidence>
<dbReference type="SUPFAM" id="SSF53474">
    <property type="entry name" value="alpha/beta-Hydrolases"/>
    <property type="match status" value="1"/>
</dbReference>
<dbReference type="InterPro" id="IPR033140">
    <property type="entry name" value="Lipase_GDXG_put_SER_AS"/>
</dbReference>
<sequence>MFFFTISLNKTVRFCDPATHRALARRVFLPRYRLAPQNPFPAAIIDALISYLYLLYPPPGALHSPVPASKIIIAGDSAGGGLAFALLQVLLHLNRKPGPAPKDEDEGFSRVSSQENFSISWRSSQRSIPLPGGIVGLSAWVDVSRCLGEIRLPNGNRGSEEECLEWDYLPTPAEQREGKYLPSPAWPENPGRTHLYAPDELINHPLVSPIGAESWYGSPPIWMCVGDECLRDANLFLAHRLLASNVCVRFLKYTSMPHCFQLTIPHLEVSRKSIANVGEFIEAIFTDGSVKVGQTRVGPKGDPKGEVPDDELSLGGLKLEDVAALMKNEIKLWKEQAQKEKEIKESGRL</sequence>
<feature type="active site" evidence="3">
    <location>
        <position position="77"/>
    </location>
</feature>
<dbReference type="Gene3D" id="3.40.50.1820">
    <property type="entry name" value="alpha/beta hydrolase"/>
    <property type="match status" value="1"/>
</dbReference>
<dbReference type="PANTHER" id="PTHR48081:SF8">
    <property type="entry name" value="ALPHA_BETA HYDROLASE FOLD-3 DOMAIN-CONTAINING PROTEIN-RELATED"/>
    <property type="match status" value="1"/>
</dbReference>
<gene>
    <name evidence="5" type="ORF">B9Z19DRAFT_962186</name>
</gene>
<feature type="domain" description="Alpha/beta hydrolase fold-3" evidence="4">
    <location>
        <begin position="7"/>
        <end position="91"/>
    </location>
</feature>
<dbReference type="PROSITE" id="PS01174">
    <property type="entry name" value="LIPASE_GDXG_SER"/>
    <property type="match status" value="1"/>
</dbReference>
<dbReference type="InterPro" id="IPR013094">
    <property type="entry name" value="AB_hydrolase_3"/>
</dbReference>
<comment type="similarity">
    <text evidence="1">Belongs to the 'GDXG' lipolytic enzyme family.</text>
</comment>
<dbReference type="STRING" id="42251.A0A2T7A810"/>
<dbReference type="OrthoDB" id="5354320at2759"/>
<dbReference type="InterPro" id="IPR029058">
    <property type="entry name" value="AB_hydrolase_fold"/>
</dbReference>
<reference evidence="5 6" key="1">
    <citation type="submission" date="2017-04" db="EMBL/GenBank/DDBJ databases">
        <title>Draft genome sequence of Tuber borchii Vittad., a whitish edible truffle.</title>
        <authorList>
            <consortium name="DOE Joint Genome Institute"/>
            <person name="Murat C."/>
            <person name="Kuo A."/>
            <person name="Barry K.W."/>
            <person name="Clum A."/>
            <person name="Dockter R.B."/>
            <person name="Fauchery L."/>
            <person name="Iotti M."/>
            <person name="Kohler A."/>
            <person name="Labutti K."/>
            <person name="Lindquist E.A."/>
            <person name="Lipzen A."/>
            <person name="Ohm R.A."/>
            <person name="Wang M."/>
            <person name="Grigoriev I.V."/>
            <person name="Zambonelli A."/>
            <person name="Martin F.M."/>
        </authorList>
    </citation>
    <scope>NUCLEOTIDE SEQUENCE [LARGE SCALE GENOMIC DNA]</scope>
    <source>
        <strain evidence="5 6">Tbo3840</strain>
    </source>
</reference>
<dbReference type="EMBL" id="NESQ01000006">
    <property type="protein sequence ID" value="PUU83860.1"/>
    <property type="molecule type" value="Genomic_DNA"/>
</dbReference>
<evidence type="ECO:0000313" key="5">
    <source>
        <dbReference type="EMBL" id="PUU83860.1"/>
    </source>
</evidence>
<evidence type="ECO:0000256" key="2">
    <source>
        <dbReference type="ARBA" id="ARBA00022801"/>
    </source>
</evidence>
<protein>
    <submittedName>
        <fullName evidence="5">Alpha/Beta hydrolase protein</fullName>
    </submittedName>
</protein>
<accession>A0A2T7A810</accession>
<evidence type="ECO:0000259" key="4">
    <source>
        <dbReference type="Pfam" id="PF07859"/>
    </source>
</evidence>
<dbReference type="Proteomes" id="UP000244722">
    <property type="component" value="Unassembled WGS sequence"/>
</dbReference>
<dbReference type="PANTHER" id="PTHR48081">
    <property type="entry name" value="AB HYDROLASE SUPERFAMILY PROTEIN C4A8.06C"/>
    <property type="match status" value="1"/>
</dbReference>
<evidence type="ECO:0000313" key="6">
    <source>
        <dbReference type="Proteomes" id="UP000244722"/>
    </source>
</evidence>
<proteinExistence type="inferred from homology"/>
<name>A0A2T7A810_TUBBO</name>
<dbReference type="AlphaFoldDB" id="A0A2T7A810"/>
<keyword evidence="6" id="KW-1185">Reference proteome</keyword>
<feature type="domain" description="Alpha/beta hydrolase fold-3" evidence="4">
    <location>
        <begin position="194"/>
        <end position="261"/>
    </location>
</feature>
<dbReference type="Pfam" id="PF07859">
    <property type="entry name" value="Abhydrolase_3"/>
    <property type="match status" value="2"/>
</dbReference>
<evidence type="ECO:0000256" key="3">
    <source>
        <dbReference type="PROSITE-ProRule" id="PRU10038"/>
    </source>
</evidence>
<keyword evidence="2 5" id="KW-0378">Hydrolase</keyword>